<keyword evidence="1" id="KW-0732">Signal</keyword>
<accession>A0ABQ1R315</accession>
<keyword evidence="3" id="KW-1185">Reference proteome</keyword>
<evidence type="ECO:0008006" key="4">
    <source>
        <dbReference type="Google" id="ProtNLM"/>
    </source>
</evidence>
<evidence type="ECO:0000256" key="1">
    <source>
        <dbReference type="SAM" id="SignalP"/>
    </source>
</evidence>
<feature type="chain" id="PRO_5046929467" description="Imelysin-like domain-containing protein" evidence="1">
    <location>
        <begin position="29"/>
        <end position="269"/>
    </location>
</feature>
<organism evidence="2 3">
    <name type="scientific">Lacimicrobium alkaliphilum</name>
    <dbReference type="NCBI Taxonomy" id="1526571"/>
    <lineage>
        <taxon>Bacteria</taxon>
        <taxon>Pseudomonadati</taxon>
        <taxon>Pseudomonadota</taxon>
        <taxon>Gammaproteobacteria</taxon>
        <taxon>Alteromonadales</taxon>
        <taxon>Alteromonadaceae</taxon>
        <taxon>Lacimicrobium</taxon>
    </lineage>
</organism>
<name>A0ABQ1R315_9ALTE</name>
<dbReference type="RefSeq" id="WP_099033205.1">
    <property type="nucleotide sequence ID" value="NZ_BMGJ01000002.1"/>
</dbReference>
<comment type="caution">
    <text evidence="2">The sequence shown here is derived from an EMBL/GenBank/DDBJ whole genome shotgun (WGS) entry which is preliminary data.</text>
</comment>
<evidence type="ECO:0000313" key="2">
    <source>
        <dbReference type="EMBL" id="GGD52877.1"/>
    </source>
</evidence>
<dbReference type="Proteomes" id="UP000614272">
    <property type="component" value="Unassembled WGS sequence"/>
</dbReference>
<sequence length="269" mass="29841">MLLKHSAVQRLALSMGISMLLASSPVTANGPIGDHVNQLQTHLPTYAQEVDWLIGKVDGMVGTYEAKGKGGVNSEELIEHWEAVDFHAAIETNYVPVYALIWQSLFGVKDGIAKEKPVAVIRQEQQKLEQSLWQALGAVKLAAQYQQQGKLAKRGNDNQLTEPNQILAEIKHRLDRVVAKAAEKLPQQATDIVHNTYLNLFEGLEGRLIAEDAELVESLEKDFNVTLPLALKNQSDVEEIRKVVSTMQVKLDKASTLLQQAQSQSRDVF</sequence>
<gene>
    <name evidence="2" type="ORF">GCM10011357_05930</name>
</gene>
<reference evidence="3" key="1">
    <citation type="journal article" date="2019" name="Int. J. Syst. Evol. Microbiol.">
        <title>The Global Catalogue of Microorganisms (GCM) 10K type strain sequencing project: providing services to taxonomists for standard genome sequencing and annotation.</title>
        <authorList>
            <consortium name="The Broad Institute Genomics Platform"/>
            <consortium name="The Broad Institute Genome Sequencing Center for Infectious Disease"/>
            <person name="Wu L."/>
            <person name="Ma J."/>
        </authorList>
    </citation>
    <scope>NUCLEOTIDE SEQUENCE [LARGE SCALE GENOMIC DNA]</scope>
    <source>
        <strain evidence="3">CGMCC 1.12923</strain>
    </source>
</reference>
<dbReference type="EMBL" id="BMGJ01000002">
    <property type="protein sequence ID" value="GGD52877.1"/>
    <property type="molecule type" value="Genomic_DNA"/>
</dbReference>
<proteinExistence type="predicted"/>
<evidence type="ECO:0000313" key="3">
    <source>
        <dbReference type="Proteomes" id="UP000614272"/>
    </source>
</evidence>
<feature type="signal peptide" evidence="1">
    <location>
        <begin position="1"/>
        <end position="28"/>
    </location>
</feature>
<protein>
    <recommendedName>
        <fullName evidence="4">Imelysin-like domain-containing protein</fullName>
    </recommendedName>
</protein>